<dbReference type="InterPro" id="IPR002181">
    <property type="entry name" value="Fibrinogen_a/b/g_C_dom"/>
</dbReference>
<dbReference type="GO" id="GO:0030674">
    <property type="term" value="F:protein-macromolecule adaptor activity"/>
    <property type="evidence" value="ECO:0007669"/>
    <property type="project" value="TreeGrafter"/>
</dbReference>
<evidence type="ECO:0000259" key="7">
    <source>
        <dbReference type="PROSITE" id="PS51406"/>
    </source>
</evidence>
<evidence type="ECO:0000256" key="1">
    <source>
        <dbReference type="ARBA" id="ARBA00004613"/>
    </source>
</evidence>
<accession>A0A482WX08</accession>
<keyword evidence="2" id="KW-0964">Secreted</keyword>
<dbReference type="PROSITE" id="PS00514">
    <property type="entry name" value="FIBRINOGEN_C_1"/>
    <property type="match status" value="1"/>
</dbReference>
<dbReference type="SMR" id="A0A482WX08"/>
<dbReference type="GO" id="GO:0005577">
    <property type="term" value="C:fibrinogen complex"/>
    <property type="evidence" value="ECO:0007669"/>
    <property type="project" value="TreeGrafter"/>
</dbReference>
<dbReference type="STRING" id="195883.A0A482WX08"/>
<dbReference type="EMBL" id="QKKF02022962">
    <property type="protein sequence ID" value="RZF37866.1"/>
    <property type="molecule type" value="Genomic_DNA"/>
</dbReference>
<dbReference type="InterPro" id="IPR037579">
    <property type="entry name" value="FIB_ANG-like"/>
</dbReference>
<dbReference type="PANTHER" id="PTHR47221">
    <property type="entry name" value="FIBRINOGEN ALPHA CHAIN"/>
    <property type="match status" value="1"/>
</dbReference>
<keyword evidence="3" id="KW-0732">Signal</keyword>
<dbReference type="GO" id="GO:0005201">
    <property type="term" value="F:extracellular matrix structural constituent"/>
    <property type="evidence" value="ECO:0007669"/>
    <property type="project" value="TreeGrafter"/>
</dbReference>
<reference evidence="8 9" key="1">
    <citation type="journal article" date="2017" name="Gigascience">
        <title>Genome sequence of the small brown planthopper, Laodelphax striatellus.</title>
        <authorList>
            <person name="Zhu J."/>
            <person name="Jiang F."/>
            <person name="Wang X."/>
            <person name="Yang P."/>
            <person name="Bao Y."/>
            <person name="Zhao W."/>
            <person name="Wang W."/>
            <person name="Lu H."/>
            <person name="Wang Q."/>
            <person name="Cui N."/>
            <person name="Li J."/>
            <person name="Chen X."/>
            <person name="Luo L."/>
            <person name="Yu J."/>
            <person name="Kang L."/>
            <person name="Cui F."/>
        </authorList>
    </citation>
    <scope>NUCLEOTIDE SEQUENCE [LARGE SCALE GENOMIC DNA]</scope>
    <source>
        <strain evidence="8">Lst14</strain>
    </source>
</reference>
<keyword evidence="6" id="KW-0325">Glycoprotein</keyword>
<evidence type="ECO:0000313" key="9">
    <source>
        <dbReference type="Proteomes" id="UP000291343"/>
    </source>
</evidence>
<gene>
    <name evidence="8" type="ORF">LSTR_LSTR013186</name>
</gene>
<dbReference type="Pfam" id="PF00147">
    <property type="entry name" value="Fibrinogen_C"/>
    <property type="match status" value="1"/>
</dbReference>
<evidence type="ECO:0000256" key="6">
    <source>
        <dbReference type="ARBA" id="ARBA00023180"/>
    </source>
</evidence>
<name>A0A482WX08_LAOST</name>
<dbReference type="SUPFAM" id="SSF56496">
    <property type="entry name" value="Fibrinogen C-terminal domain-like"/>
    <property type="match status" value="1"/>
</dbReference>
<dbReference type="FunCoup" id="A0A482WX08">
    <property type="interactions" value="17"/>
</dbReference>
<evidence type="ECO:0000256" key="2">
    <source>
        <dbReference type="ARBA" id="ARBA00022525"/>
    </source>
</evidence>
<dbReference type="OrthoDB" id="9990035at2759"/>
<evidence type="ECO:0000256" key="4">
    <source>
        <dbReference type="ARBA" id="ARBA00023054"/>
    </source>
</evidence>
<protein>
    <recommendedName>
        <fullName evidence="7">Fibrinogen C-terminal domain-containing protein</fullName>
    </recommendedName>
</protein>
<organism evidence="8 9">
    <name type="scientific">Laodelphax striatellus</name>
    <name type="common">Small brown planthopper</name>
    <name type="synonym">Delphax striatella</name>
    <dbReference type="NCBI Taxonomy" id="195883"/>
    <lineage>
        <taxon>Eukaryota</taxon>
        <taxon>Metazoa</taxon>
        <taxon>Ecdysozoa</taxon>
        <taxon>Arthropoda</taxon>
        <taxon>Hexapoda</taxon>
        <taxon>Insecta</taxon>
        <taxon>Pterygota</taxon>
        <taxon>Neoptera</taxon>
        <taxon>Paraneoptera</taxon>
        <taxon>Hemiptera</taxon>
        <taxon>Auchenorrhyncha</taxon>
        <taxon>Fulgoroidea</taxon>
        <taxon>Delphacidae</taxon>
        <taxon>Criomorphinae</taxon>
        <taxon>Laodelphax</taxon>
    </lineage>
</organism>
<dbReference type="AlphaFoldDB" id="A0A482WX08"/>
<evidence type="ECO:0000313" key="8">
    <source>
        <dbReference type="EMBL" id="RZF37866.1"/>
    </source>
</evidence>
<sequence>MCHSHELQFSRLNYRDTDSETNRVDIDLDQTQFRHPRVLRKRLEVVEMSSYFVYYFPARLETKLQHLEHRIRLADDAGKEKFHSYEPSFEQRLLTLEESDKIRAANLLNVTRQLSGLDKMHSSMLELLESVETIENKVDKTIPDLKSEISKMEFGSAQLTSTMAIVKEIQDNQQLSVKAMSSGISAMQDKMDTDRSRLLSLEMQLSKMKNITDNHNDMHKNLSSDILTSFAANDKMNGSDNVTVRVSFPVTMQHLTRIINEYNAIRENLPNDCSEVRGPSGLYIITPGESLPQLTWCDQDTGAGGWTVIQRRKDGSQKFNRNWNEYVLGFGSAEGEFWLGNEAIHQVTRDNDTALRIELVDIYGQVWHAEYDEFAVTSQADGYRLHVAGYHGNASDALEYQNHMQFSTIDRDRDVSNTNCAANYEGGWWFSHCQHANLNGKYNMGLTWFDRSRNEWIAVARSEMKVRRRVRT</sequence>
<dbReference type="InterPro" id="IPR014716">
    <property type="entry name" value="Fibrinogen_a/b/g_C_1"/>
</dbReference>
<dbReference type="Gene3D" id="3.90.215.10">
    <property type="entry name" value="Gamma Fibrinogen, chain A, domain 1"/>
    <property type="match status" value="1"/>
</dbReference>
<comment type="caution">
    <text evidence="8">The sequence shown here is derived from an EMBL/GenBank/DDBJ whole genome shotgun (WGS) entry which is preliminary data.</text>
</comment>
<dbReference type="GO" id="GO:0034116">
    <property type="term" value="P:positive regulation of heterotypic cell-cell adhesion"/>
    <property type="evidence" value="ECO:0007669"/>
    <property type="project" value="TreeGrafter"/>
</dbReference>
<keyword evidence="4" id="KW-0175">Coiled coil</keyword>
<feature type="domain" description="Fibrinogen C-terminal" evidence="7">
    <location>
        <begin position="264"/>
        <end position="470"/>
    </location>
</feature>
<dbReference type="InterPro" id="IPR036056">
    <property type="entry name" value="Fibrinogen-like_C"/>
</dbReference>
<evidence type="ECO:0000256" key="5">
    <source>
        <dbReference type="ARBA" id="ARBA00023157"/>
    </source>
</evidence>
<dbReference type="InParanoid" id="A0A482WX08"/>
<dbReference type="InterPro" id="IPR020837">
    <property type="entry name" value="Fibrinogen_CS"/>
</dbReference>
<dbReference type="PANTHER" id="PTHR47221:SF6">
    <property type="entry name" value="FIBRINOGEN ALPHA CHAIN"/>
    <property type="match status" value="1"/>
</dbReference>
<dbReference type="Proteomes" id="UP000291343">
    <property type="component" value="Unassembled WGS sequence"/>
</dbReference>
<keyword evidence="9" id="KW-1185">Reference proteome</keyword>
<dbReference type="CDD" id="cd00087">
    <property type="entry name" value="FReD"/>
    <property type="match status" value="1"/>
</dbReference>
<dbReference type="SMART" id="SM00186">
    <property type="entry name" value="FBG"/>
    <property type="match status" value="1"/>
</dbReference>
<evidence type="ECO:0000256" key="3">
    <source>
        <dbReference type="ARBA" id="ARBA00022729"/>
    </source>
</evidence>
<dbReference type="PROSITE" id="PS51406">
    <property type="entry name" value="FIBRINOGEN_C_2"/>
    <property type="match status" value="1"/>
</dbReference>
<comment type="subcellular location">
    <subcellularLocation>
        <location evidence="1">Secreted</location>
    </subcellularLocation>
</comment>
<proteinExistence type="predicted"/>
<keyword evidence="5" id="KW-1015">Disulfide bond</keyword>